<evidence type="ECO:0000313" key="2">
    <source>
        <dbReference type="EMBL" id="QDV72662.1"/>
    </source>
</evidence>
<accession>A0A518K4E8</accession>
<dbReference type="RefSeq" id="WP_145108311.1">
    <property type="nucleotide sequence ID" value="NZ_CP036349.1"/>
</dbReference>
<organism evidence="2 3">
    <name type="scientific">Botrimarina mediterranea</name>
    <dbReference type="NCBI Taxonomy" id="2528022"/>
    <lineage>
        <taxon>Bacteria</taxon>
        <taxon>Pseudomonadati</taxon>
        <taxon>Planctomycetota</taxon>
        <taxon>Planctomycetia</taxon>
        <taxon>Pirellulales</taxon>
        <taxon>Lacipirellulaceae</taxon>
        <taxon>Botrimarina</taxon>
    </lineage>
</organism>
<keyword evidence="2" id="KW-0808">Transferase</keyword>
<gene>
    <name evidence="2" type="ORF">Spa11_08430</name>
</gene>
<dbReference type="InterPro" id="IPR002575">
    <property type="entry name" value="Aminoglycoside_PTrfase"/>
</dbReference>
<proteinExistence type="predicted"/>
<dbReference type="Pfam" id="PF01636">
    <property type="entry name" value="APH"/>
    <property type="match status" value="1"/>
</dbReference>
<evidence type="ECO:0000313" key="3">
    <source>
        <dbReference type="Proteomes" id="UP000316426"/>
    </source>
</evidence>
<protein>
    <submittedName>
        <fullName evidence="2">Phosphotransferase enzyme family protein</fullName>
    </submittedName>
</protein>
<keyword evidence="3" id="KW-1185">Reference proteome</keyword>
<feature type="domain" description="Aminoglycoside phosphotransferase" evidence="1">
    <location>
        <begin position="50"/>
        <end position="288"/>
    </location>
</feature>
<dbReference type="Gene3D" id="3.90.1200.10">
    <property type="match status" value="1"/>
</dbReference>
<sequence length="341" mass="37092">MLNQISHYLAAYEDLYGAMLPTEAIRRSIEDRLLGRESIGGIAAGRSWEWTPASGGLSGASVWRVTDGKQGFAFRCWGKGADLARLAWISSTLRFAKSSGLAFIAAPIGPPFHDAHECLWEATAWLPGEPLSESAYESTAVREAVSGLARAHQSLMVTEAQPTSGRTLEERLSRVLTLQSTPPLFDLSTLTAWPELGELAVRLTADANRAAKQLAPFALREWDLQPIHGDARPEHFLMSEGKLTGLIDFGAMRRDTVLADVARLAGELSLGDAARRDEVVGFYETAAERPMDRAAVAALDLAGAVLSAANWLRWLGEKQAESFDAELVRQRLRAIAARLLA</sequence>
<dbReference type="KEGG" id="bmei:Spa11_08430"/>
<dbReference type="EMBL" id="CP036349">
    <property type="protein sequence ID" value="QDV72662.1"/>
    <property type="molecule type" value="Genomic_DNA"/>
</dbReference>
<dbReference type="InterPro" id="IPR011009">
    <property type="entry name" value="Kinase-like_dom_sf"/>
</dbReference>
<dbReference type="AlphaFoldDB" id="A0A518K4E8"/>
<name>A0A518K4E8_9BACT</name>
<reference evidence="2 3" key="1">
    <citation type="submission" date="2019-02" db="EMBL/GenBank/DDBJ databases">
        <title>Deep-cultivation of Planctomycetes and their phenomic and genomic characterization uncovers novel biology.</title>
        <authorList>
            <person name="Wiegand S."/>
            <person name="Jogler M."/>
            <person name="Boedeker C."/>
            <person name="Pinto D."/>
            <person name="Vollmers J."/>
            <person name="Rivas-Marin E."/>
            <person name="Kohn T."/>
            <person name="Peeters S.H."/>
            <person name="Heuer A."/>
            <person name="Rast P."/>
            <person name="Oberbeckmann S."/>
            <person name="Bunk B."/>
            <person name="Jeske O."/>
            <person name="Meyerdierks A."/>
            <person name="Storesund J.E."/>
            <person name="Kallscheuer N."/>
            <person name="Luecker S."/>
            <person name="Lage O.M."/>
            <person name="Pohl T."/>
            <person name="Merkel B.J."/>
            <person name="Hornburger P."/>
            <person name="Mueller R.-W."/>
            <person name="Bruemmer F."/>
            <person name="Labrenz M."/>
            <person name="Spormann A.M."/>
            <person name="Op den Camp H."/>
            <person name="Overmann J."/>
            <person name="Amann R."/>
            <person name="Jetten M.S.M."/>
            <person name="Mascher T."/>
            <person name="Medema M.H."/>
            <person name="Devos D.P."/>
            <person name="Kaster A.-K."/>
            <person name="Ovreas L."/>
            <person name="Rohde M."/>
            <person name="Galperin M.Y."/>
            <person name="Jogler C."/>
        </authorList>
    </citation>
    <scope>NUCLEOTIDE SEQUENCE [LARGE SCALE GENOMIC DNA]</scope>
    <source>
        <strain evidence="2 3">Spa11</strain>
    </source>
</reference>
<dbReference type="GO" id="GO:0016740">
    <property type="term" value="F:transferase activity"/>
    <property type="evidence" value="ECO:0007669"/>
    <property type="project" value="UniProtKB-KW"/>
</dbReference>
<evidence type="ECO:0000259" key="1">
    <source>
        <dbReference type="Pfam" id="PF01636"/>
    </source>
</evidence>
<dbReference type="Proteomes" id="UP000316426">
    <property type="component" value="Chromosome"/>
</dbReference>
<dbReference type="SUPFAM" id="SSF56112">
    <property type="entry name" value="Protein kinase-like (PK-like)"/>
    <property type="match status" value="1"/>
</dbReference>